<dbReference type="Pfam" id="PF15361">
    <property type="entry name" value="RIC3"/>
    <property type="match status" value="1"/>
</dbReference>
<evidence type="ECO:0000256" key="6">
    <source>
        <dbReference type="ARBA" id="ARBA00023136"/>
    </source>
</evidence>
<proteinExistence type="inferred from homology"/>
<comment type="subcellular location">
    <subcellularLocation>
        <location evidence="1">Endoplasmic reticulum membrane</location>
    </subcellularLocation>
</comment>
<feature type="region of interest" description="Disordered" evidence="7">
    <location>
        <begin position="237"/>
        <end position="316"/>
    </location>
</feature>
<gene>
    <name evidence="11" type="primary">RIC-3</name>
</gene>
<keyword evidence="5 8" id="KW-1133">Transmembrane helix</keyword>
<keyword evidence="6 8" id="KW-0472">Membrane</keyword>
<dbReference type="GO" id="GO:0043005">
    <property type="term" value="C:neuron projection"/>
    <property type="evidence" value="ECO:0007669"/>
    <property type="project" value="TreeGrafter"/>
</dbReference>
<dbReference type="InterPro" id="IPR026160">
    <property type="entry name" value="Ric3"/>
</dbReference>
<evidence type="ECO:0000313" key="10">
    <source>
        <dbReference type="Proteomes" id="UP000001819"/>
    </source>
</evidence>
<name>A0A6I8VRU5_DROPS</name>
<feature type="transmembrane region" description="Helical" evidence="8">
    <location>
        <begin position="24"/>
        <end position="43"/>
    </location>
</feature>
<keyword evidence="3 8" id="KW-0812">Transmembrane</keyword>
<dbReference type="Proteomes" id="UP000001819">
    <property type="component" value="Chromosome 3"/>
</dbReference>
<feature type="domain" description="Resistance to inhibitors of cholinesterase protein 3 N-terminal" evidence="9">
    <location>
        <begin position="31"/>
        <end position="222"/>
    </location>
</feature>
<evidence type="ECO:0000259" key="9">
    <source>
        <dbReference type="Pfam" id="PF15361"/>
    </source>
</evidence>
<organism evidence="10 11">
    <name type="scientific">Drosophila pseudoobscura pseudoobscura</name>
    <name type="common">Fruit fly</name>
    <dbReference type="NCBI Taxonomy" id="46245"/>
    <lineage>
        <taxon>Eukaryota</taxon>
        <taxon>Metazoa</taxon>
        <taxon>Ecdysozoa</taxon>
        <taxon>Arthropoda</taxon>
        <taxon>Hexapoda</taxon>
        <taxon>Insecta</taxon>
        <taxon>Pterygota</taxon>
        <taxon>Neoptera</taxon>
        <taxon>Endopterygota</taxon>
        <taxon>Diptera</taxon>
        <taxon>Brachycera</taxon>
        <taxon>Muscomorpha</taxon>
        <taxon>Ephydroidea</taxon>
        <taxon>Drosophilidae</taxon>
        <taxon>Drosophila</taxon>
        <taxon>Sophophora</taxon>
    </lineage>
</organism>
<dbReference type="GO" id="GO:0007271">
    <property type="term" value="P:synaptic transmission, cholinergic"/>
    <property type="evidence" value="ECO:0007669"/>
    <property type="project" value="TreeGrafter"/>
</dbReference>
<dbReference type="PROSITE" id="PS51257">
    <property type="entry name" value="PROKAR_LIPOPROTEIN"/>
    <property type="match status" value="1"/>
</dbReference>
<reference evidence="11" key="2">
    <citation type="submission" date="2025-08" db="UniProtKB">
        <authorList>
            <consortium name="RefSeq"/>
        </authorList>
    </citation>
    <scope>IDENTIFICATION</scope>
    <source>
        <strain evidence="11">MV-25-SWS-2005</strain>
        <tissue evidence="11">Whole body</tissue>
    </source>
</reference>
<evidence type="ECO:0000256" key="3">
    <source>
        <dbReference type="ARBA" id="ARBA00022692"/>
    </source>
</evidence>
<evidence type="ECO:0000256" key="7">
    <source>
        <dbReference type="SAM" id="MobiDB-lite"/>
    </source>
</evidence>
<dbReference type="RefSeq" id="XP_033233785.1">
    <property type="nucleotide sequence ID" value="XM_033377894.1"/>
</dbReference>
<feature type="region of interest" description="Disordered" evidence="7">
    <location>
        <begin position="49"/>
        <end position="79"/>
    </location>
</feature>
<dbReference type="GO" id="GO:0034394">
    <property type="term" value="P:protein localization to cell surface"/>
    <property type="evidence" value="ECO:0007669"/>
    <property type="project" value="TreeGrafter"/>
</dbReference>
<feature type="compositionally biased region" description="Polar residues" evidence="7">
    <location>
        <begin position="272"/>
        <end position="284"/>
    </location>
</feature>
<dbReference type="GO" id="GO:0043025">
    <property type="term" value="C:neuronal cell body"/>
    <property type="evidence" value="ECO:0007669"/>
    <property type="project" value="TreeGrafter"/>
</dbReference>
<keyword evidence="10" id="KW-1185">Reference proteome</keyword>
<comment type="similarity">
    <text evidence="2">Belongs to the ric-3 family.</text>
</comment>
<sequence length="405" mass="44480">MPSAATKKRPSVVKEEEGMTPKKTALIIVTVIGCIAILWPKVFHPMMFGSAPPPPPQQQNLKDQRSGAPGGLRQERPAHLHPESIYQAMRERGRAIPATPTVPIVERKSSASNPPPRIVDGRPGPIPGMRPPMGAGALQQPQQRGSSMGFLMPLYTIGIVVFFGYTIMKIAFKKQVPNAPYGPAPSDTGFRQQVFGQQQEHSQVEDLGGTKLGWREHQTIVTAIQGLIDAADEQLNVRDKQRSDTETDLNKQNDNEKTKDQLEKDKEKDKISSNGHANVNTTDQGADPAAKGVKQQQQRKRRDLSAERELTSKLEGNLPEPQSIYLEGALAHDSQILVADAQTKREEVYDTELNGSAEEPAVILSSKMTLSLINLDANQQNGNWGKPEIESPLADDIEIIGHDEQ</sequence>
<feature type="compositionally biased region" description="Basic and acidic residues" evidence="7">
    <location>
        <begin position="237"/>
        <end position="271"/>
    </location>
</feature>
<evidence type="ECO:0000313" key="11">
    <source>
        <dbReference type="RefSeq" id="XP_033233785.1"/>
    </source>
</evidence>
<feature type="compositionally biased region" description="Basic and acidic residues" evidence="7">
    <location>
        <begin position="303"/>
        <end position="312"/>
    </location>
</feature>
<evidence type="ECO:0000256" key="1">
    <source>
        <dbReference type="ARBA" id="ARBA00004586"/>
    </source>
</evidence>
<dbReference type="PANTHER" id="PTHR21723:SF3">
    <property type="entry name" value="PROTEIN RIC-3"/>
    <property type="match status" value="1"/>
</dbReference>
<dbReference type="GO" id="GO:0045202">
    <property type="term" value="C:synapse"/>
    <property type="evidence" value="ECO:0007669"/>
    <property type="project" value="GOC"/>
</dbReference>
<evidence type="ECO:0000256" key="2">
    <source>
        <dbReference type="ARBA" id="ARBA00008538"/>
    </source>
</evidence>
<dbReference type="PANTHER" id="PTHR21723">
    <property type="entry name" value="RESISTANCE TO INHIBITORS OF CHOLINESTERASE PROTEIN 3 RIC3"/>
    <property type="match status" value="1"/>
</dbReference>
<evidence type="ECO:0000256" key="5">
    <source>
        <dbReference type="ARBA" id="ARBA00022989"/>
    </source>
</evidence>
<evidence type="ECO:0000256" key="8">
    <source>
        <dbReference type="SAM" id="Phobius"/>
    </source>
</evidence>
<dbReference type="InterPro" id="IPR032763">
    <property type="entry name" value="RIC3_N"/>
</dbReference>
<feature type="transmembrane region" description="Helical" evidence="8">
    <location>
        <begin position="150"/>
        <end position="168"/>
    </location>
</feature>
<protein>
    <submittedName>
        <fullName evidence="11">Resistance to inhibitors of cholinesterase protein 3 isoform X14</fullName>
    </submittedName>
</protein>
<reference evidence="10" key="1">
    <citation type="submission" date="2024-06" db="UniProtKB">
        <authorList>
            <consortium name="RefSeq"/>
        </authorList>
    </citation>
    <scope>NUCLEOTIDE SEQUENCE [LARGE SCALE GENOMIC DNA]</scope>
    <source>
        <strain evidence="10">MV2-25</strain>
    </source>
</reference>
<evidence type="ECO:0000256" key="4">
    <source>
        <dbReference type="ARBA" id="ARBA00022824"/>
    </source>
</evidence>
<dbReference type="AlphaFoldDB" id="A0A6I8VRU5"/>
<accession>A0A6I8VRU5</accession>
<dbReference type="GO" id="GO:0005789">
    <property type="term" value="C:endoplasmic reticulum membrane"/>
    <property type="evidence" value="ECO:0007669"/>
    <property type="project" value="UniProtKB-SubCell"/>
</dbReference>
<keyword evidence="4" id="KW-0256">Endoplasmic reticulum</keyword>